<name>A0A3N0BRL7_9SPHI</name>
<proteinExistence type="predicted"/>
<dbReference type="Proteomes" id="UP000274046">
    <property type="component" value="Unassembled WGS sequence"/>
</dbReference>
<evidence type="ECO:0000313" key="3">
    <source>
        <dbReference type="Proteomes" id="UP000274046"/>
    </source>
</evidence>
<dbReference type="InterPro" id="IPR031712">
    <property type="entry name" value="DUF5077"/>
</dbReference>
<dbReference type="EMBL" id="RBEE01000042">
    <property type="protein sequence ID" value="RNL51305.1"/>
    <property type="molecule type" value="Genomic_DNA"/>
</dbReference>
<evidence type="ECO:0000313" key="2">
    <source>
        <dbReference type="EMBL" id="RNL51305.1"/>
    </source>
</evidence>
<feature type="domain" description="DUF5077" evidence="1">
    <location>
        <begin position="72"/>
        <end position="193"/>
    </location>
</feature>
<dbReference type="InterPro" id="IPR021862">
    <property type="entry name" value="DUF3472"/>
</dbReference>
<protein>
    <submittedName>
        <fullName evidence="2">DUF5077 domain-containing protein</fullName>
    </submittedName>
</protein>
<accession>A0A3N0BRL7</accession>
<keyword evidence="3" id="KW-1185">Reference proteome</keyword>
<dbReference type="Pfam" id="PF16871">
    <property type="entry name" value="DUF5077"/>
    <property type="match status" value="1"/>
</dbReference>
<dbReference type="OrthoDB" id="6014523at2"/>
<sequence length="464" mass="50471">MPALYFIYHNMKSIIIKILLKTLNNKAMKKICCFLVMLSLGVFFLSCKKGGEQTLENTYKPTPVVIETNKAIPVEGNSYITQSASGATEAIGATISNWKNTTSVISTYFKVGQSGKLNLAIKGSVITGKSVVKLTVNGTSFDVTLTGATPAVFPAGIIDITTPGYVKVDLQGVSKEGITFAEVSDIMVGGTAVASNLQYASVSADNQYYWSRRGPSVHLNYTNPAGNSEWMYNELTVPVGQDNIGSYYMSNGFSGGYFGIQVKSATERWVLFSVWDADSGAKTVLTSKGADVTNGNFSGEGTGGQSYLVYNWKAGNTYKFLTQIKPDGSGNTIYSSWFYAPELGVWKFMATFKRPATSTYATGLNSFLENFNVELGYTGRKALYNNLWLRNTAGTWTEVTTARFTCDPTGTTEQRMDFKGGIEDGKFYLQNGAFFNDFVPNNTNFTRTPTAVAPTVNLATLPTN</sequence>
<evidence type="ECO:0000259" key="1">
    <source>
        <dbReference type="Pfam" id="PF16871"/>
    </source>
</evidence>
<gene>
    <name evidence="2" type="ORF">D7004_16465</name>
</gene>
<dbReference type="Pfam" id="PF11958">
    <property type="entry name" value="DUF3472"/>
    <property type="match status" value="1"/>
</dbReference>
<dbReference type="AlphaFoldDB" id="A0A3N0BRL7"/>
<organism evidence="2 3">
    <name type="scientific">Pedobacter jejuensis</name>
    <dbReference type="NCBI Taxonomy" id="1268550"/>
    <lineage>
        <taxon>Bacteria</taxon>
        <taxon>Pseudomonadati</taxon>
        <taxon>Bacteroidota</taxon>
        <taxon>Sphingobacteriia</taxon>
        <taxon>Sphingobacteriales</taxon>
        <taxon>Sphingobacteriaceae</taxon>
        <taxon>Pedobacter</taxon>
    </lineage>
</organism>
<comment type="caution">
    <text evidence="2">The sequence shown here is derived from an EMBL/GenBank/DDBJ whole genome shotgun (WGS) entry which is preliminary data.</text>
</comment>
<reference evidence="2 3" key="1">
    <citation type="submission" date="2018-10" db="EMBL/GenBank/DDBJ databases">
        <title>Genome sequencing of Pedobacter jejuensis TNB23.</title>
        <authorList>
            <person name="Cho Y.-J."/>
            <person name="Cho A."/>
            <person name="Kim O.-S."/>
        </authorList>
    </citation>
    <scope>NUCLEOTIDE SEQUENCE [LARGE SCALE GENOMIC DNA]</scope>
    <source>
        <strain evidence="2 3">TNB23</strain>
    </source>
</reference>